<reference evidence="2" key="1">
    <citation type="journal article" date="2012" name="PLoS ONE">
        <title>Gene sets for utilization of primary and secondary nutrition supplies in the distal gut of endangered iberian lynx.</title>
        <authorList>
            <person name="Alcaide M."/>
            <person name="Messina E."/>
            <person name="Richter M."/>
            <person name="Bargiela R."/>
            <person name="Peplies J."/>
            <person name="Huws S.A."/>
            <person name="Newbold C.J."/>
            <person name="Golyshin P.N."/>
            <person name="Simon M.A."/>
            <person name="Lopez G."/>
            <person name="Yakimov M.M."/>
            <person name="Ferrer M."/>
        </authorList>
    </citation>
    <scope>NUCLEOTIDE SEQUENCE</scope>
</reference>
<dbReference type="CDD" id="cd00165">
    <property type="entry name" value="S4"/>
    <property type="match status" value="1"/>
</dbReference>
<evidence type="ECO:0000259" key="1">
    <source>
        <dbReference type="SMART" id="SM00363"/>
    </source>
</evidence>
<proteinExistence type="predicted"/>
<sequence>MCNTPEETSNMNIIRINTEYIKLDSLLKLAGFVETGGEAKILIQEGQVEVNGEVCTMRGKKLHPGDRITLDGETVTIGEGR</sequence>
<evidence type="ECO:0000313" key="2">
    <source>
        <dbReference type="EMBL" id="EJX09670.1"/>
    </source>
</evidence>
<dbReference type="Pfam" id="PF13275">
    <property type="entry name" value="S4_2"/>
    <property type="match status" value="1"/>
</dbReference>
<dbReference type="EMBL" id="AMCI01000340">
    <property type="protein sequence ID" value="EJX09670.1"/>
    <property type="molecule type" value="Genomic_DNA"/>
</dbReference>
<name>J9H6G2_9ZZZZ</name>
<dbReference type="GO" id="GO:0003723">
    <property type="term" value="F:RNA binding"/>
    <property type="evidence" value="ECO:0007669"/>
    <property type="project" value="InterPro"/>
</dbReference>
<dbReference type="SMART" id="SM00363">
    <property type="entry name" value="S4"/>
    <property type="match status" value="1"/>
</dbReference>
<feature type="domain" description="RNA-binding S4" evidence="1">
    <location>
        <begin position="21"/>
        <end position="81"/>
    </location>
</feature>
<dbReference type="PROSITE" id="PS50889">
    <property type="entry name" value="S4"/>
    <property type="match status" value="1"/>
</dbReference>
<dbReference type="SUPFAM" id="SSF55174">
    <property type="entry name" value="Alpha-L RNA-binding motif"/>
    <property type="match status" value="1"/>
</dbReference>
<dbReference type="InterPro" id="IPR002942">
    <property type="entry name" value="S4_RNA-bd"/>
</dbReference>
<dbReference type="InterPro" id="IPR036986">
    <property type="entry name" value="S4_RNA-bd_sf"/>
</dbReference>
<dbReference type="InterPro" id="IPR014330">
    <property type="entry name" value="RNA-bd_S4-rel_YaaA"/>
</dbReference>
<gene>
    <name evidence="2" type="ORF">EVA_02223</name>
</gene>
<dbReference type="Gene3D" id="3.10.290.10">
    <property type="entry name" value="RNA-binding S4 domain"/>
    <property type="match status" value="1"/>
</dbReference>
<accession>J9H6G2</accession>
<protein>
    <submittedName>
        <fullName evidence="2">S4 region, YaaA</fullName>
    </submittedName>
</protein>
<dbReference type="NCBIfam" id="TIGR02988">
    <property type="entry name" value="YaaA_near_RecF"/>
    <property type="match status" value="1"/>
</dbReference>
<dbReference type="AlphaFoldDB" id="J9H6G2"/>
<organism evidence="2">
    <name type="scientific">gut metagenome</name>
    <dbReference type="NCBI Taxonomy" id="749906"/>
    <lineage>
        <taxon>unclassified sequences</taxon>
        <taxon>metagenomes</taxon>
        <taxon>organismal metagenomes</taxon>
    </lineage>
</organism>
<comment type="caution">
    <text evidence="2">The sequence shown here is derived from an EMBL/GenBank/DDBJ whole genome shotgun (WGS) entry which is preliminary data.</text>
</comment>